<dbReference type="Proteomes" id="UP000680067">
    <property type="component" value="Unassembled WGS sequence"/>
</dbReference>
<dbReference type="PANTHER" id="PTHR30288:SF0">
    <property type="entry name" value="FLAGELLAR HOOK-ASSOCIATED PROTEIN 2"/>
    <property type="match status" value="1"/>
</dbReference>
<comment type="caution">
    <text evidence="8">The sequence shown here is derived from an EMBL/GenBank/DDBJ whole genome shotgun (WGS) entry which is preliminary data.</text>
</comment>
<comment type="subcellular location">
    <subcellularLocation>
        <location evidence="5">Secreted</location>
    </subcellularLocation>
    <subcellularLocation>
        <location evidence="5">Bacterial flagellum</location>
    </subcellularLocation>
</comment>
<dbReference type="InterPro" id="IPR010809">
    <property type="entry name" value="FliD_C"/>
</dbReference>
<keyword evidence="5" id="KW-0964">Secreted</keyword>
<proteinExistence type="inferred from homology"/>
<dbReference type="AlphaFoldDB" id="A0A941DNA7"/>
<keyword evidence="8" id="KW-0969">Cilium</keyword>
<dbReference type="RefSeq" id="WP_212688316.1">
    <property type="nucleotide sequence ID" value="NZ_JAGSPN010000009.1"/>
</dbReference>
<comment type="similarity">
    <text evidence="1 5">Belongs to the FliD family.</text>
</comment>
<evidence type="ECO:0000256" key="1">
    <source>
        <dbReference type="ARBA" id="ARBA00009764"/>
    </source>
</evidence>
<accession>A0A941DNA7</accession>
<feature type="domain" description="Flagellar hook-associated protein 2 C-terminal" evidence="7">
    <location>
        <begin position="582"/>
        <end position="654"/>
    </location>
</feature>
<evidence type="ECO:0000256" key="4">
    <source>
        <dbReference type="ARBA" id="ARBA00023143"/>
    </source>
</evidence>
<comment type="subunit">
    <text evidence="2 5">Homopentamer.</text>
</comment>
<evidence type="ECO:0000313" key="8">
    <source>
        <dbReference type="EMBL" id="MBR7783030.1"/>
    </source>
</evidence>
<organism evidence="8 9">
    <name type="scientific">Undibacterium luofuense</name>
    <dbReference type="NCBI Taxonomy" id="2828733"/>
    <lineage>
        <taxon>Bacteria</taxon>
        <taxon>Pseudomonadati</taxon>
        <taxon>Pseudomonadota</taxon>
        <taxon>Betaproteobacteria</taxon>
        <taxon>Burkholderiales</taxon>
        <taxon>Oxalobacteraceae</taxon>
        <taxon>Undibacterium</taxon>
    </lineage>
</organism>
<dbReference type="GO" id="GO:0009424">
    <property type="term" value="C:bacterial-type flagellum hook"/>
    <property type="evidence" value="ECO:0007669"/>
    <property type="project" value="UniProtKB-UniRule"/>
</dbReference>
<keyword evidence="8" id="KW-0966">Cell projection</keyword>
<dbReference type="Pfam" id="PF02465">
    <property type="entry name" value="FliD_N"/>
    <property type="match status" value="1"/>
</dbReference>
<feature type="domain" description="Flagellar hook-associated protein 2 C-terminal" evidence="7">
    <location>
        <begin position="243"/>
        <end position="400"/>
    </location>
</feature>
<dbReference type="GO" id="GO:0009421">
    <property type="term" value="C:bacterial-type flagellum filament cap"/>
    <property type="evidence" value="ECO:0007669"/>
    <property type="project" value="InterPro"/>
</dbReference>
<evidence type="ECO:0000256" key="5">
    <source>
        <dbReference type="RuleBase" id="RU362066"/>
    </source>
</evidence>
<dbReference type="GO" id="GO:0007155">
    <property type="term" value="P:cell adhesion"/>
    <property type="evidence" value="ECO:0007669"/>
    <property type="project" value="InterPro"/>
</dbReference>
<dbReference type="EMBL" id="JAGSPN010000009">
    <property type="protein sequence ID" value="MBR7783030.1"/>
    <property type="molecule type" value="Genomic_DNA"/>
</dbReference>
<sequence length="675" mass="67637">MASIQSTGVGSNLNVDSIISKLMIAESTPLVLNQQRQASYQADLTAYGTLQGALGSLQSSLSTLNNLSTFRNLIANVADGSVLSASTNSTASAGNYTVNVTQLAQAQSITTAGQLSSSSAIGSGTSTTITFQFGTITGGTSNSGKYTGASFAQDPAQNTGTITIDSSNNSLQGIRDAINNAKLGVQAAIVGDGSATPYHLVLSSASTGQTSSMKISVSGDASLQSLLGYDPAGTQALTELTTAQSAKMTINGLAVTSNSNSVSNAVQGVTFTAAKTGTTSVGVSANTKAITDAVNNFVKAYNSVSSTIGSLTSYDPKTQKAGTLLGDATTQTIQNQLKSVLSSSVNGLGGGLTYMAQAGITFQRDGTLAVDNTKLQNALTNNFSDFAGLFTSAGKASDSLISYVGSGTKSKPGNYAIDITQNATHGVLTGNLNLNSSGSLTIAANSSIKVTVDGITSNVNLSEGTYTPSGFASMLQSAINGTSAFSSVGVSLSTAIDSNGFLNLTSSSYGSASLITLADNTGTGLSQITGSVTAGSPGLNVAGTINGIGATGTGQILTGASGSAAEGLQILVSGGSTGSRGTLNFSNGVAYKLNQALTGILGTNGLLASATNGLNSSIKDLQNQASVISKRLTTIQAQYQAQFQALDKAVSSMSSLQAYLTQQISVLNGTTTSSK</sequence>
<evidence type="ECO:0000313" key="9">
    <source>
        <dbReference type="Proteomes" id="UP000680067"/>
    </source>
</evidence>
<dbReference type="GO" id="GO:0005576">
    <property type="term" value="C:extracellular region"/>
    <property type="evidence" value="ECO:0007669"/>
    <property type="project" value="UniProtKB-SubCell"/>
</dbReference>
<dbReference type="InterPro" id="IPR003481">
    <property type="entry name" value="FliD_N"/>
</dbReference>
<name>A0A941DNA7_9BURK</name>
<dbReference type="GO" id="GO:0071973">
    <property type="term" value="P:bacterial-type flagellum-dependent cell motility"/>
    <property type="evidence" value="ECO:0007669"/>
    <property type="project" value="TreeGrafter"/>
</dbReference>
<keyword evidence="8" id="KW-0282">Flagellum</keyword>
<keyword evidence="3" id="KW-0175">Coiled coil</keyword>
<reference evidence="8" key="1">
    <citation type="submission" date="2021-04" db="EMBL/GenBank/DDBJ databases">
        <title>novel species isolated from subtropical streams in China.</title>
        <authorList>
            <person name="Lu H."/>
        </authorList>
    </citation>
    <scope>NUCLEOTIDE SEQUENCE</scope>
    <source>
        <strain evidence="8">LFS511W</strain>
    </source>
</reference>
<evidence type="ECO:0000256" key="3">
    <source>
        <dbReference type="ARBA" id="ARBA00023054"/>
    </source>
</evidence>
<dbReference type="InterPro" id="IPR040026">
    <property type="entry name" value="FliD"/>
</dbReference>
<feature type="domain" description="Flagellar hook-associated protein 2 N-terminal" evidence="6">
    <location>
        <begin position="11"/>
        <end position="107"/>
    </location>
</feature>
<evidence type="ECO:0000259" key="6">
    <source>
        <dbReference type="Pfam" id="PF02465"/>
    </source>
</evidence>
<comment type="function">
    <text evidence="5">Required for morphogenesis and for the elongation of the flagellar filament by facilitating polymerization of the flagellin monomers at the tip of growing filament. Forms a capping structure, which prevents flagellin subunits (transported through the central channel of the flagellum) from leaking out without polymerization at the distal end.</text>
</comment>
<evidence type="ECO:0000256" key="2">
    <source>
        <dbReference type="ARBA" id="ARBA00011255"/>
    </source>
</evidence>
<evidence type="ECO:0000259" key="7">
    <source>
        <dbReference type="Pfam" id="PF07195"/>
    </source>
</evidence>
<keyword evidence="9" id="KW-1185">Reference proteome</keyword>
<dbReference type="Pfam" id="PF07195">
    <property type="entry name" value="FliD_C"/>
    <property type="match status" value="2"/>
</dbReference>
<keyword evidence="4 5" id="KW-0975">Bacterial flagellum</keyword>
<dbReference type="PANTHER" id="PTHR30288">
    <property type="entry name" value="FLAGELLAR CAP/ASSEMBLY PROTEIN FLID"/>
    <property type="match status" value="1"/>
</dbReference>
<protein>
    <recommendedName>
        <fullName evidence="5">Flagellar hook-associated protein 2</fullName>
        <shortName evidence="5">HAP2</shortName>
    </recommendedName>
    <alternativeName>
        <fullName evidence="5">Flagellar cap protein</fullName>
    </alternativeName>
</protein>
<gene>
    <name evidence="8" type="primary">fliD</name>
    <name evidence="8" type="ORF">KDM89_12835</name>
</gene>